<dbReference type="HOGENOM" id="CLU_033806_0_0_10"/>
<proteinExistence type="predicted"/>
<dbReference type="SUPFAM" id="SSF52833">
    <property type="entry name" value="Thioredoxin-like"/>
    <property type="match status" value="1"/>
</dbReference>
<dbReference type="PANTHER" id="PTHR42852">
    <property type="entry name" value="THIOL:DISULFIDE INTERCHANGE PROTEIN DSBE"/>
    <property type="match status" value="1"/>
</dbReference>
<sequence length="439" mass="50288">MNVKFYVRALLCLYLSLSLHHLAAQELKVGDTLPPELWSLPLNVISHPSGKETITLDEYKGKLIILDFWATWCNPCVAMLPKMDSLQKEFAKQVQILALTYQTTKEVDEFMKKYTRRTARELKLTMVIEEKALHQAFPHIYIPHYVWVSPEGKVKAITGHEEITAEKIRSFLKNGETTLATKADPTSIAYDSSKPFLVNGNGGDGKNLVYQSVLTRYTEGLPDGFSIRLDSIGNGKLSLFNVPLHWYYLKAYGADSVWFGPSRTEVHMKDPHRVVYSDSCGPYEDWKNRYTYCYQLVLSAASRLNLFNALREDLRRMFPDIEATIEPRRKLCWVLSRLDGHKIPIASEGAYVSRMEPTGYTLQNGRLKGLVWNMNMFVLQQSAIPLIDETGITHKISLQINARLNDMVSVSKELEKYGLQIIQEYRDINVLVLRDKEVK</sequence>
<dbReference type="EMBL" id="CP002305">
    <property type="protein sequence ID" value="ADQ17681.1"/>
    <property type="molecule type" value="Genomic_DNA"/>
</dbReference>
<dbReference type="OrthoDB" id="1118217at2"/>
<dbReference type="Pfam" id="PF00578">
    <property type="entry name" value="AhpC-TSA"/>
    <property type="match status" value="1"/>
</dbReference>
<keyword evidence="4" id="KW-1185">Reference proteome</keyword>
<dbReference type="CDD" id="cd02966">
    <property type="entry name" value="TlpA_like_family"/>
    <property type="match status" value="1"/>
</dbReference>
<protein>
    <submittedName>
        <fullName evidence="3">Alkyl hydroperoxide reductase/ Thiol specific antioxidant/ Mal allergen</fullName>
    </submittedName>
</protein>
<dbReference type="PANTHER" id="PTHR42852:SF13">
    <property type="entry name" value="PROTEIN DIPZ"/>
    <property type="match status" value="1"/>
</dbReference>
<dbReference type="RefSeq" id="WP_013408727.1">
    <property type="nucleotide sequence ID" value="NC_014655.1"/>
</dbReference>
<accession>E4RSE5</accession>
<feature type="domain" description="Thioredoxin" evidence="2">
    <location>
        <begin position="27"/>
        <end position="177"/>
    </location>
</feature>
<evidence type="ECO:0000313" key="3">
    <source>
        <dbReference type="EMBL" id="ADQ17681.1"/>
    </source>
</evidence>
<dbReference type="InterPro" id="IPR036249">
    <property type="entry name" value="Thioredoxin-like_sf"/>
</dbReference>
<dbReference type="AlphaFoldDB" id="E4RSE5"/>
<dbReference type="STRING" id="649349.Lbys_1985"/>
<reference evidence="3 4" key="2">
    <citation type="journal article" date="2011" name="Stand. Genomic Sci.">
        <title>Complete genome sequence of Leadbetterella byssophila type strain (4M15).</title>
        <authorList>
            <person name="Abt B."/>
            <person name="Teshima H."/>
            <person name="Lucas S."/>
            <person name="Lapidus A."/>
            <person name="Del Rio T.G."/>
            <person name="Nolan M."/>
            <person name="Tice H."/>
            <person name="Cheng J.F."/>
            <person name="Pitluck S."/>
            <person name="Liolios K."/>
            <person name="Pagani I."/>
            <person name="Ivanova N."/>
            <person name="Mavromatis K."/>
            <person name="Pati A."/>
            <person name="Tapia R."/>
            <person name="Han C."/>
            <person name="Goodwin L."/>
            <person name="Chen A."/>
            <person name="Palaniappan K."/>
            <person name="Land M."/>
            <person name="Hauser L."/>
            <person name="Chang Y.J."/>
            <person name="Jeffries C.D."/>
            <person name="Rohde M."/>
            <person name="Goker M."/>
            <person name="Tindall B.J."/>
            <person name="Detter J.C."/>
            <person name="Woyke T."/>
            <person name="Bristow J."/>
            <person name="Eisen J.A."/>
            <person name="Markowitz V."/>
            <person name="Hugenholtz P."/>
            <person name="Klenk H.P."/>
            <person name="Kyrpides N.C."/>
        </authorList>
    </citation>
    <scope>NUCLEOTIDE SEQUENCE [LARGE SCALE GENOMIC DNA]</scope>
    <source>
        <strain evidence="4">DSM 17132 / JCM 16389 / KACC 11308 / NBRC 106382 / 4M15</strain>
    </source>
</reference>
<evidence type="ECO:0000256" key="1">
    <source>
        <dbReference type="SAM" id="SignalP"/>
    </source>
</evidence>
<dbReference type="PROSITE" id="PS51352">
    <property type="entry name" value="THIOREDOXIN_2"/>
    <property type="match status" value="1"/>
</dbReference>
<gene>
    <name evidence="3" type="ordered locus">Lbys_1985</name>
</gene>
<dbReference type="Proteomes" id="UP000007435">
    <property type="component" value="Chromosome"/>
</dbReference>
<reference key="1">
    <citation type="submission" date="2010-11" db="EMBL/GenBank/DDBJ databases">
        <title>The complete genome of Leadbetterella byssophila DSM 17132.</title>
        <authorList>
            <consortium name="US DOE Joint Genome Institute (JGI-PGF)"/>
            <person name="Lucas S."/>
            <person name="Copeland A."/>
            <person name="Lapidus A."/>
            <person name="Glavina del Rio T."/>
            <person name="Dalin E."/>
            <person name="Tice H."/>
            <person name="Bruce D."/>
            <person name="Goodwin L."/>
            <person name="Pitluck S."/>
            <person name="Kyrpides N."/>
            <person name="Mavromatis K."/>
            <person name="Ivanova N."/>
            <person name="Teshima H."/>
            <person name="Brettin T."/>
            <person name="Detter J.C."/>
            <person name="Han C."/>
            <person name="Tapia R."/>
            <person name="Land M."/>
            <person name="Hauser L."/>
            <person name="Markowitz V."/>
            <person name="Cheng J.-F."/>
            <person name="Hugenholtz P."/>
            <person name="Woyke T."/>
            <person name="Wu D."/>
            <person name="Tindall B."/>
            <person name="Pomrenke H.G."/>
            <person name="Brambilla E."/>
            <person name="Klenk H.-P."/>
            <person name="Eisen J.A."/>
        </authorList>
    </citation>
    <scope>NUCLEOTIDE SEQUENCE [LARGE SCALE GENOMIC DNA]</scope>
    <source>
        <strain>DSM 17132</strain>
    </source>
</reference>
<keyword evidence="1" id="KW-0732">Signal</keyword>
<evidence type="ECO:0000313" key="4">
    <source>
        <dbReference type="Proteomes" id="UP000007435"/>
    </source>
</evidence>
<dbReference type="InterPro" id="IPR013766">
    <property type="entry name" value="Thioredoxin_domain"/>
</dbReference>
<dbReference type="eggNOG" id="COG0526">
    <property type="taxonomic scope" value="Bacteria"/>
</dbReference>
<evidence type="ECO:0000259" key="2">
    <source>
        <dbReference type="PROSITE" id="PS51352"/>
    </source>
</evidence>
<feature type="chain" id="PRO_5003188098" evidence="1">
    <location>
        <begin position="24"/>
        <end position="439"/>
    </location>
</feature>
<organism evidence="3 4">
    <name type="scientific">Leadbetterella byssophila (strain DSM 17132 / JCM 16389 / KACC 11308 / NBRC 106382 / 4M15)</name>
    <dbReference type="NCBI Taxonomy" id="649349"/>
    <lineage>
        <taxon>Bacteria</taxon>
        <taxon>Pseudomonadati</taxon>
        <taxon>Bacteroidota</taxon>
        <taxon>Cytophagia</taxon>
        <taxon>Cytophagales</taxon>
        <taxon>Leadbetterellaceae</taxon>
        <taxon>Leadbetterella</taxon>
    </lineage>
</organism>
<dbReference type="Gene3D" id="3.40.30.10">
    <property type="entry name" value="Glutaredoxin"/>
    <property type="match status" value="1"/>
</dbReference>
<dbReference type="InterPro" id="IPR050553">
    <property type="entry name" value="Thioredoxin_ResA/DsbE_sf"/>
</dbReference>
<dbReference type="GO" id="GO:0016491">
    <property type="term" value="F:oxidoreductase activity"/>
    <property type="evidence" value="ECO:0007669"/>
    <property type="project" value="InterPro"/>
</dbReference>
<dbReference type="KEGG" id="lby:Lbys_1985"/>
<feature type="signal peptide" evidence="1">
    <location>
        <begin position="1"/>
        <end position="23"/>
    </location>
</feature>
<dbReference type="GO" id="GO:0016209">
    <property type="term" value="F:antioxidant activity"/>
    <property type="evidence" value="ECO:0007669"/>
    <property type="project" value="InterPro"/>
</dbReference>
<name>E4RSE5_LEAB4</name>
<dbReference type="InterPro" id="IPR000866">
    <property type="entry name" value="AhpC/TSA"/>
</dbReference>